<organism evidence="2 3">
    <name type="scientific">Mucuna pruriens</name>
    <name type="common">Velvet bean</name>
    <name type="synonym">Dolichos pruriens</name>
    <dbReference type="NCBI Taxonomy" id="157652"/>
    <lineage>
        <taxon>Eukaryota</taxon>
        <taxon>Viridiplantae</taxon>
        <taxon>Streptophyta</taxon>
        <taxon>Embryophyta</taxon>
        <taxon>Tracheophyta</taxon>
        <taxon>Spermatophyta</taxon>
        <taxon>Magnoliopsida</taxon>
        <taxon>eudicotyledons</taxon>
        <taxon>Gunneridae</taxon>
        <taxon>Pentapetalae</taxon>
        <taxon>rosids</taxon>
        <taxon>fabids</taxon>
        <taxon>Fabales</taxon>
        <taxon>Fabaceae</taxon>
        <taxon>Papilionoideae</taxon>
        <taxon>50 kb inversion clade</taxon>
        <taxon>NPAAA clade</taxon>
        <taxon>indigoferoid/millettioid clade</taxon>
        <taxon>Phaseoleae</taxon>
        <taxon>Mucuna</taxon>
    </lineage>
</organism>
<feature type="region of interest" description="Disordered" evidence="1">
    <location>
        <begin position="1"/>
        <end position="23"/>
    </location>
</feature>
<gene>
    <name evidence="2" type="ORF">CR513_09950</name>
</gene>
<evidence type="ECO:0000256" key="1">
    <source>
        <dbReference type="SAM" id="MobiDB-lite"/>
    </source>
</evidence>
<dbReference type="InterPro" id="IPR021109">
    <property type="entry name" value="Peptidase_aspartic_dom_sf"/>
</dbReference>
<accession>A0A371HTL2</accession>
<protein>
    <submittedName>
        <fullName evidence="2">Uncharacterized protein</fullName>
    </submittedName>
</protein>
<reference evidence="2" key="1">
    <citation type="submission" date="2018-05" db="EMBL/GenBank/DDBJ databases">
        <title>Draft genome of Mucuna pruriens seed.</title>
        <authorList>
            <person name="Nnadi N.E."/>
            <person name="Vos R."/>
            <person name="Hasami M.H."/>
            <person name="Devisetty U.K."/>
            <person name="Aguiy J.C."/>
        </authorList>
    </citation>
    <scope>NUCLEOTIDE SEQUENCE [LARGE SCALE GENOMIC DNA]</scope>
    <source>
        <strain evidence="2">JCA_2017</strain>
    </source>
</reference>
<proteinExistence type="predicted"/>
<dbReference type="AlphaFoldDB" id="A0A371HTL2"/>
<feature type="region of interest" description="Disordered" evidence="1">
    <location>
        <begin position="60"/>
        <end position="89"/>
    </location>
</feature>
<dbReference type="PANTHER" id="PTHR33067:SF15">
    <property type="entry name" value="RNA-DIRECTED DNA POLYMERASE"/>
    <property type="match status" value="1"/>
</dbReference>
<feature type="compositionally biased region" description="Basic and acidic residues" evidence="1">
    <location>
        <begin position="65"/>
        <end position="77"/>
    </location>
</feature>
<dbReference type="OrthoDB" id="778454at2759"/>
<evidence type="ECO:0000313" key="3">
    <source>
        <dbReference type="Proteomes" id="UP000257109"/>
    </source>
</evidence>
<feature type="non-terminal residue" evidence="2">
    <location>
        <position position="1"/>
    </location>
</feature>
<sequence length="155" mass="17378">MQILTYHKPKPENHESSPSRNRGALEMFWEKEVSWQQQKEEITASWVIPHADEAYSPLFLSSPRDLNEQEKEGERSGGSRRQVSTLTRNEDFTAGAQQALLKKCRDPGIFSVLCTIGDCTFVDAMLDLGASINVMPTSIYKSLNIGDLEPTGMTI</sequence>
<evidence type="ECO:0000313" key="2">
    <source>
        <dbReference type="EMBL" id="RDY06118.1"/>
    </source>
</evidence>
<keyword evidence="3" id="KW-1185">Reference proteome</keyword>
<dbReference type="PANTHER" id="PTHR33067">
    <property type="entry name" value="RNA-DIRECTED DNA POLYMERASE-RELATED"/>
    <property type="match status" value="1"/>
</dbReference>
<dbReference type="Proteomes" id="UP000257109">
    <property type="component" value="Unassembled WGS sequence"/>
</dbReference>
<dbReference type="EMBL" id="QJKJ01001748">
    <property type="protein sequence ID" value="RDY06118.1"/>
    <property type="molecule type" value="Genomic_DNA"/>
</dbReference>
<dbReference type="Gene3D" id="2.40.70.10">
    <property type="entry name" value="Acid Proteases"/>
    <property type="match status" value="1"/>
</dbReference>
<name>A0A371HTL2_MUCPR</name>
<comment type="caution">
    <text evidence="2">The sequence shown here is derived from an EMBL/GenBank/DDBJ whole genome shotgun (WGS) entry which is preliminary data.</text>
</comment>